<evidence type="ECO:0000313" key="1">
    <source>
        <dbReference type="EMBL" id="KAA3462534.1"/>
    </source>
</evidence>
<keyword evidence="2" id="KW-1185">Reference proteome</keyword>
<dbReference type="AlphaFoldDB" id="A0A5B6V0G0"/>
<reference evidence="2" key="1">
    <citation type="journal article" date="2019" name="Plant Biotechnol. J.">
        <title>Genome sequencing of the Australian wild diploid species Gossypium australe highlights disease resistance and delayed gland morphogenesis.</title>
        <authorList>
            <person name="Cai Y."/>
            <person name="Cai X."/>
            <person name="Wang Q."/>
            <person name="Wang P."/>
            <person name="Zhang Y."/>
            <person name="Cai C."/>
            <person name="Xu Y."/>
            <person name="Wang K."/>
            <person name="Zhou Z."/>
            <person name="Wang C."/>
            <person name="Geng S."/>
            <person name="Li B."/>
            <person name="Dong Q."/>
            <person name="Hou Y."/>
            <person name="Wang H."/>
            <person name="Ai P."/>
            <person name="Liu Z."/>
            <person name="Yi F."/>
            <person name="Sun M."/>
            <person name="An G."/>
            <person name="Cheng J."/>
            <person name="Zhang Y."/>
            <person name="Shi Q."/>
            <person name="Xie Y."/>
            <person name="Shi X."/>
            <person name="Chang Y."/>
            <person name="Huang F."/>
            <person name="Chen Y."/>
            <person name="Hong S."/>
            <person name="Mi L."/>
            <person name="Sun Q."/>
            <person name="Zhang L."/>
            <person name="Zhou B."/>
            <person name="Peng R."/>
            <person name="Zhang X."/>
            <person name="Liu F."/>
        </authorList>
    </citation>
    <scope>NUCLEOTIDE SEQUENCE [LARGE SCALE GENOMIC DNA]</scope>
    <source>
        <strain evidence="2">cv. PA1801</strain>
    </source>
</reference>
<protein>
    <submittedName>
        <fullName evidence="1">Uncharacterized protein</fullName>
    </submittedName>
</protein>
<name>A0A5B6V0G0_9ROSI</name>
<dbReference type="EMBL" id="SMMG02000009">
    <property type="protein sequence ID" value="KAA3462534.1"/>
    <property type="molecule type" value="Genomic_DNA"/>
</dbReference>
<comment type="caution">
    <text evidence="1">The sequence shown here is derived from an EMBL/GenBank/DDBJ whole genome shotgun (WGS) entry which is preliminary data.</text>
</comment>
<proteinExistence type="predicted"/>
<accession>A0A5B6V0G0</accession>
<evidence type="ECO:0000313" key="2">
    <source>
        <dbReference type="Proteomes" id="UP000325315"/>
    </source>
</evidence>
<sequence>MNGDWWSMKAPNLGLEVPPLLRSRRRREALIQDEAVAEGRPKLLRGARGEACMRRWMRLETSRVSERLQILGLVG</sequence>
<gene>
    <name evidence="1" type="ORF">EPI10_029014</name>
</gene>
<dbReference type="Proteomes" id="UP000325315">
    <property type="component" value="Unassembled WGS sequence"/>
</dbReference>
<organism evidence="1 2">
    <name type="scientific">Gossypium australe</name>
    <dbReference type="NCBI Taxonomy" id="47621"/>
    <lineage>
        <taxon>Eukaryota</taxon>
        <taxon>Viridiplantae</taxon>
        <taxon>Streptophyta</taxon>
        <taxon>Embryophyta</taxon>
        <taxon>Tracheophyta</taxon>
        <taxon>Spermatophyta</taxon>
        <taxon>Magnoliopsida</taxon>
        <taxon>eudicotyledons</taxon>
        <taxon>Gunneridae</taxon>
        <taxon>Pentapetalae</taxon>
        <taxon>rosids</taxon>
        <taxon>malvids</taxon>
        <taxon>Malvales</taxon>
        <taxon>Malvaceae</taxon>
        <taxon>Malvoideae</taxon>
        <taxon>Gossypium</taxon>
    </lineage>
</organism>